<feature type="domain" description="RNA polymerase sigma-70 region 2" evidence="7">
    <location>
        <begin position="58"/>
        <end position="124"/>
    </location>
</feature>
<evidence type="ECO:0000256" key="5">
    <source>
        <dbReference type="ARBA" id="ARBA00023163"/>
    </source>
</evidence>
<organism evidence="9 10">
    <name type="scientific">Microscilla marina ATCC 23134</name>
    <dbReference type="NCBI Taxonomy" id="313606"/>
    <lineage>
        <taxon>Bacteria</taxon>
        <taxon>Pseudomonadati</taxon>
        <taxon>Bacteroidota</taxon>
        <taxon>Cytophagia</taxon>
        <taxon>Cytophagales</taxon>
        <taxon>Microscillaceae</taxon>
        <taxon>Microscilla</taxon>
    </lineage>
</organism>
<dbReference type="InterPro" id="IPR036388">
    <property type="entry name" value="WH-like_DNA-bd_sf"/>
</dbReference>
<evidence type="ECO:0000256" key="1">
    <source>
        <dbReference type="ARBA" id="ARBA00010641"/>
    </source>
</evidence>
<dbReference type="Gene3D" id="1.10.1740.10">
    <property type="match status" value="1"/>
</dbReference>
<keyword evidence="5 6" id="KW-0804">Transcription</keyword>
<dbReference type="CDD" id="cd06171">
    <property type="entry name" value="Sigma70_r4"/>
    <property type="match status" value="1"/>
</dbReference>
<dbReference type="InterPro" id="IPR039425">
    <property type="entry name" value="RNA_pol_sigma-70-like"/>
</dbReference>
<dbReference type="GO" id="GO:0003677">
    <property type="term" value="F:DNA binding"/>
    <property type="evidence" value="ECO:0007669"/>
    <property type="project" value="UniProtKB-KW"/>
</dbReference>
<dbReference type="GO" id="GO:0016987">
    <property type="term" value="F:sigma factor activity"/>
    <property type="evidence" value="ECO:0007669"/>
    <property type="project" value="UniProtKB-KW"/>
</dbReference>
<reference evidence="9 10" key="1">
    <citation type="submission" date="2007-01" db="EMBL/GenBank/DDBJ databases">
        <authorList>
            <person name="Haygood M."/>
            <person name="Podell S."/>
            <person name="Anderson C."/>
            <person name="Hopkinson B."/>
            <person name="Roe K."/>
            <person name="Barbeau K."/>
            <person name="Gaasterland T."/>
            <person name="Ferriera S."/>
            <person name="Johnson J."/>
            <person name="Kravitz S."/>
            <person name="Beeson K."/>
            <person name="Sutton G."/>
            <person name="Rogers Y.-H."/>
            <person name="Friedman R."/>
            <person name="Frazier M."/>
            <person name="Venter J.C."/>
        </authorList>
    </citation>
    <scope>NUCLEOTIDE SEQUENCE [LARGE SCALE GENOMIC DNA]</scope>
    <source>
        <strain evidence="9 10">ATCC 23134</strain>
    </source>
</reference>
<dbReference type="InterPro" id="IPR014284">
    <property type="entry name" value="RNA_pol_sigma-70_dom"/>
</dbReference>
<dbReference type="NCBIfam" id="TIGR02937">
    <property type="entry name" value="sigma70-ECF"/>
    <property type="match status" value="1"/>
</dbReference>
<gene>
    <name evidence="9" type="ORF">M23134_04372</name>
</gene>
<evidence type="ECO:0000259" key="7">
    <source>
        <dbReference type="Pfam" id="PF04542"/>
    </source>
</evidence>
<keyword evidence="2 6" id="KW-0805">Transcription regulation</keyword>
<evidence type="ECO:0000259" key="8">
    <source>
        <dbReference type="Pfam" id="PF08281"/>
    </source>
</evidence>
<dbReference type="InterPro" id="IPR007627">
    <property type="entry name" value="RNA_pol_sigma70_r2"/>
</dbReference>
<evidence type="ECO:0000313" key="10">
    <source>
        <dbReference type="Proteomes" id="UP000004095"/>
    </source>
</evidence>
<proteinExistence type="inferred from homology"/>
<dbReference type="Gene3D" id="1.10.10.10">
    <property type="entry name" value="Winged helix-like DNA-binding domain superfamily/Winged helix DNA-binding domain"/>
    <property type="match status" value="1"/>
</dbReference>
<dbReference type="GO" id="GO:0006352">
    <property type="term" value="P:DNA-templated transcription initiation"/>
    <property type="evidence" value="ECO:0007669"/>
    <property type="project" value="InterPro"/>
</dbReference>
<comment type="similarity">
    <text evidence="1 6">Belongs to the sigma-70 factor family. ECF subfamily.</text>
</comment>
<evidence type="ECO:0000256" key="6">
    <source>
        <dbReference type="RuleBase" id="RU000716"/>
    </source>
</evidence>
<dbReference type="PANTHER" id="PTHR43133:SF8">
    <property type="entry name" value="RNA POLYMERASE SIGMA FACTOR HI_1459-RELATED"/>
    <property type="match status" value="1"/>
</dbReference>
<dbReference type="EMBL" id="AAWS01000015">
    <property type="protein sequence ID" value="EAY28525.1"/>
    <property type="molecule type" value="Genomic_DNA"/>
</dbReference>
<sequence length="217" mass="25328">MHATLDYYEGLYTEPINVRDVLQRAALKQKVLKKGYTDIHQKLVESCKRGDRKAQYELYKLYSKAMFNICMRITNDYAEAEDVLQEAFVDAFRKLDTFKGDATFGAWLKRIVINKSINHVKKRKADFVSVDNMDFGEEPPRTTKEDEMELKLQVKQVHRAIQQLPDGFRVVLTLYLLEGYDHREISEVLGISESTSKSQYNRAKKRLLSIIRENVLI</sequence>
<comment type="caution">
    <text evidence="9">The sequence shown here is derived from an EMBL/GenBank/DDBJ whole genome shotgun (WGS) entry which is preliminary data.</text>
</comment>
<dbReference type="InterPro" id="IPR000838">
    <property type="entry name" value="RNA_pol_sigma70_ECF_CS"/>
</dbReference>
<dbReference type="InterPro" id="IPR013324">
    <property type="entry name" value="RNA_pol_sigma_r3/r4-like"/>
</dbReference>
<dbReference type="Proteomes" id="UP000004095">
    <property type="component" value="Unassembled WGS sequence"/>
</dbReference>
<dbReference type="InterPro" id="IPR013249">
    <property type="entry name" value="RNA_pol_sigma70_r4_t2"/>
</dbReference>
<dbReference type="SUPFAM" id="SSF88659">
    <property type="entry name" value="Sigma3 and sigma4 domains of RNA polymerase sigma factors"/>
    <property type="match status" value="1"/>
</dbReference>
<dbReference type="InterPro" id="IPR013325">
    <property type="entry name" value="RNA_pol_sigma_r2"/>
</dbReference>
<accession>A1ZLZ3</accession>
<protein>
    <recommendedName>
        <fullName evidence="6">RNA polymerase sigma factor</fullName>
    </recommendedName>
</protein>
<evidence type="ECO:0000256" key="3">
    <source>
        <dbReference type="ARBA" id="ARBA00023082"/>
    </source>
</evidence>
<evidence type="ECO:0000313" key="9">
    <source>
        <dbReference type="EMBL" id="EAY28525.1"/>
    </source>
</evidence>
<keyword evidence="4 6" id="KW-0238">DNA-binding</keyword>
<dbReference type="Pfam" id="PF04542">
    <property type="entry name" value="Sigma70_r2"/>
    <property type="match status" value="1"/>
</dbReference>
<evidence type="ECO:0000256" key="2">
    <source>
        <dbReference type="ARBA" id="ARBA00023015"/>
    </source>
</evidence>
<dbReference type="PROSITE" id="PS01063">
    <property type="entry name" value="SIGMA70_ECF"/>
    <property type="match status" value="1"/>
</dbReference>
<feature type="domain" description="RNA polymerase sigma factor 70 region 4 type 2" evidence="8">
    <location>
        <begin position="156"/>
        <end position="207"/>
    </location>
</feature>
<keyword evidence="10" id="KW-1185">Reference proteome</keyword>
<keyword evidence="3 6" id="KW-0731">Sigma factor</keyword>
<dbReference type="OrthoDB" id="1493925at2"/>
<evidence type="ECO:0000256" key="4">
    <source>
        <dbReference type="ARBA" id="ARBA00023125"/>
    </source>
</evidence>
<dbReference type="SUPFAM" id="SSF88946">
    <property type="entry name" value="Sigma2 domain of RNA polymerase sigma factors"/>
    <property type="match status" value="1"/>
</dbReference>
<name>A1ZLZ3_MICM2</name>
<dbReference type="eggNOG" id="COG1595">
    <property type="taxonomic scope" value="Bacteria"/>
</dbReference>
<dbReference type="AlphaFoldDB" id="A1ZLZ3"/>
<dbReference type="Pfam" id="PF08281">
    <property type="entry name" value="Sigma70_r4_2"/>
    <property type="match status" value="1"/>
</dbReference>
<dbReference type="PANTHER" id="PTHR43133">
    <property type="entry name" value="RNA POLYMERASE ECF-TYPE SIGMA FACTO"/>
    <property type="match status" value="1"/>
</dbReference>